<keyword evidence="2" id="KW-1185">Reference proteome</keyword>
<comment type="caution">
    <text evidence="1">The sequence shown here is derived from an EMBL/GenBank/DDBJ whole genome shotgun (WGS) entry which is preliminary data.</text>
</comment>
<proteinExistence type="predicted"/>
<evidence type="ECO:0000313" key="1">
    <source>
        <dbReference type="EMBL" id="KAH7948875.1"/>
    </source>
</evidence>
<reference evidence="1" key="1">
    <citation type="submission" date="2020-05" db="EMBL/GenBank/DDBJ databases">
        <title>Large-scale comparative analyses of tick genomes elucidate their genetic diversity and vector capacities.</title>
        <authorList>
            <person name="Jia N."/>
            <person name="Wang J."/>
            <person name="Shi W."/>
            <person name="Du L."/>
            <person name="Sun Y."/>
            <person name="Zhan W."/>
            <person name="Jiang J."/>
            <person name="Wang Q."/>
            <person name="Zhang B."/>
            <person name="Ji P."/>
            <person name="Sakyi L.B."/>
            <person name="Cui X."/>
            <person name="Yuan T."/>
            <person name="Jiang B."/>
            <person name="Yang W."/>
            <person name="Lam T.T.-Y."/>
            <person name="Chang Q."/>
            <person name="Ding S."/>
            <person name="Wang X."/>
            <person name="Zhu J."/>
            <person name="Ruan X."/>
            <person name="Zhao L."/>
            <person name="Wei J."/>
            <person name="Que T."/>
            <person name="Du C."/>
            <person name="Cheng J."/>
            <person name="Dai P."/>
            <person name="Han X."/>
            <person name="Huang E."/>
            <person name="Gao Y."/>
            <person name="Liu J."/>
            <person name="Shao H."/>
            <person name="Ye R."/>
            <person name="Li L."/>
            <person name="Wei W."/>
            <person name="Wang X."/>
            <person name="Wang C."/>
            <person name="Yang T."/>
            <person name="Huo Q."/>
            <person name="Li W."/>
            <person name="Guo W."/>
            <person name="Chen H."/>
            <person name="Zhou L."/>
            <person name="Ni X."/>
            <person name="Tian J."/>
            <person name="Zhou Y."/>
            <person name="Sheng Y."/>
            <person name="Liu T."/>
            <person name="Pan Y."/>
            <person name="Xia L."/>
            <person name="Li J."/>
            <person name="Zhao F."/>
            <person name="Cao W."/>
        </authorList>
    </citation>
    <scope>NUCLEOTIDE SEQUENCE</scope>
    <source>
        <strain evidence="1">Dsil-2018</strain>
    </source>
</reference>
<organism evidence="1 2">
    <name type="scientific">Dermacentor silvarum</name>
    <name type="common">Tick</name>
    <dbReference type="NCBI Taxonomy" id="543639"/>
    <lineage>
        <taxon>Eukaryota</taxon>
        <taxon>Metazoa</taxon>
        <taxon>Ecdysozoa</taxon>
        <taxon>Arthropoda</taxon>
        <taxon>Chelicerata</taxon>
        <taxon>Arachnida</taxon>
        <taxon>Acari</taxon>
        <taxon>Parasitiformes</taxon>
        <taxon>Ixodida</taxon>
        <taxon>Ixodoidea</taxon>
        <taxon>Ixodidae</taxon>
        <taxon>Rhipicephalinae</taxon>
        <taxon>Dermacentor</taxon>
    </lineage>
</organism>
<sequence>MAPLSPSPLTVSLDGTPLPLSNSKHTALITRLTNAVHQTIRQICRIANRHHDMREHDLRSLVHAFVLNRFLYSLPYIFFSRTKVYKSALSLPTSTTVARLLSMSVHNSLTERTEAHRTAQLLRLSLTRRGHTLLSTLNLSPLTPLPNMHPEHHPSRRAPRASTLWRQYERQPAMAYVDAAPYRHYPALPRRLLSHLILLPDTLAPCLLAPNQSAAVGGCLVKHRAGSPTPAGDLGRGHRDWARPGRHNWQPEGHPQHCF</sequence>
<protein>
    <submittedName>
        <fullName evidence="1">Uncharacterized protein</fullName>
    </submittedName>
</protein>
<name>A0ACB8CPB4_DERSI</name>
<accession>A0ACB8CPB4</accession>
<gene>
    <name evidence="1" type="ORF">HPB49_002837</name>
</gene>
<evidence type="ECO:0000313" key="2">
    <source>
        <dbReference type="Proteomes" id="UP000821865"/>
    </source>
</evidence>
<dbReference type="Proteomes" id="UP000821865">
    <property type="component" value="Chromosome 5"/>
</dbReference>
<dbReference type="EMBL" id="CM023474">
    <property type="protein sequence ID" value="KAH7948875.1"/>
    <property type="molecule type" value="Genomic_DNA"/>
</dbReference>